<evidence type="ECO:0000313" key="2">
    <source>
        <dbReference type="EMBL" id="CAE2234982.1"/>
    </source>
</evidence>
<dbReference type="AlphaFoldDB" id="A0A7S4MPN0"/>
<name>A0A7S4MPN0_9EUKA</name>
<gene>
    <name evidence="2" type="ORF">CPOL0286_LOCUS11930</name>
</gene>
<protein>
    <submittedName>
        <fullName evidence="2">Uncharacterized protein</fullName>
    </submittedName>
</protein>
<dbReference type="InterPro" id="IPR014756">
    <property type="entry name" value="Ig_E-set"/>
</dbReference>
<proteinExistence type="predicted"/>
<feature type="region of interest" description="Disordered" evidence="1">
    <location>
        <begin position="1"/>
        <end position="21"/>
    </location>
</feature>
<accession>A0A7S4MPN0</accession>
<dbReference type="Gene3D" id="2.60.40.150">
    <property type="entry name" value="C2 domain"/>
    <property type="match status" value="1"/>
</dbReference>
<reference evidence="2" key="1">
    <citation type="submission" date="2021-01" db="EMBL/GenBank/DDBJ databases">
        <authorList>
            <person name="Corre E."/>
            <person name="Pelletier E."/>
            <person name="Niang G."/>
            <person name="Scheremetjew M."/>
            <person name="Finn R."/>
            <person name="Kale V."/>
            <person name="Holt S."/>
            <person name="Cochrane G."/>
            <person name="Meng A."/>
            <person name="Brown T."/>
            <person name="Cohen L."/>
        </authorList>
    </citation>
    <scope>NUCLEOTIDE SEQUENCE</scope>
    <source>
        <strain evidence="2">UIO037</strain>
    </source>
</reference>
<sequence>MAMMDMQHLSEQLKPSAEAPDTPVSTFAVIKGLATCPSMKQIDDVTPGDTKVIVETVDKLEEALGGAGALDAEARRVCAELTRPHRRNVALLYWQMYQSKLEGELKLDNITERQQQICNQIGTGILVKAQMLLVQNRWVQATLAIARASALISCCLWSHSDEQCIKQMTSVLESDGLPFPKLRLEAACSPKDKPGEKEVLGDGVIKLDVVLHRDHASEKAVKPSIADSPLNPQGILEAYWCYAEGVKPEASTPNSLIGAQPMVVKALDEPFASLELSFRAPPTPGTYPIKVHVISTSVIGVDLTADTTFTVVEDDLPPLE</sequence>
<dbReference type="InterPro" id="IPR035892">
    <property type="entry name" value="C2_domain_sf"/>
</dbReference>
<dbReference type="SUPFAM" id="SSF81296">
    <property type="entry name" value="E set domains"/>
    <property type="match status" value="1"/>
</dbReference>
<dbReference type="EMBL" id="HBKO01026096">
    <property type="protein sequence ID" value="CAE2234982.1"/>
    <property type="molecule type" value="Transcribed_RNA"/>
</dbReference>
<organism evidence="2">
    <name type="scientific">Prymnesium polylepis</name>
    <dbReference type="NCBI Taxonomy" id="72548"/>
    <lineage>
        <taxon>Eukaryota</taxon>
        <taxon>Haptista</taxon>
        <taxon>Haptophyta</taxon>
        <taxon>Prymnesiophyceae</taxon>
        <taxon>Prymnesiales</taxon>
        <taxon>Prymnesiaceae</taxon>
        <taxon>Prymnesium</taxon>
    </lineage>
</organism>
<evidence type="ECO:0000256" key="1">
    <source>
        <dbReference type="SAM" id="MobiDB-lite"/>
    </source>
</evidence>